<evidence type="ECO:0000313" key="3">
    <source>
        <dbReference type="EMBL" id="MRN53031.1"/>
    </source>
</evidence>
<organism evidence="3 4">
    <name type="scientific">Paenibacillus monticola</name>
    <dbReference type="NCBI Taxonomy" id="2666075"/>
    <lineage>
        <taxon>Bacteria</taxon>
        <taxon>Bacillati</taxon>
        <taxon>Bacillota</taxon>
        <taxon>Bacilli</taxon>
        <taxon>Bacillales</taxon>
        <taxon>Paenibacillaceae</taxon>
        <taxon>Paenibacillus</taxon>
    </lineage>
</organism>
<dbReference type="Gene3D" id="2.160.20.110">
    <property type="match status" value="1"/>
</dbReference>
<dbReference type="InterPro" id="IPR011493">
    <property type="entry name" value="GLUG"/>
</dbReference>
<dbReference type="InterPro" id="IPR051465">
    <property type="entry name" value="Cell_Envelope_Struct_Comp"/>
</dbReference>
<dbReference type="Pfam" id="PF07581">
    <property type="entry name" value="Glug"/>
    <property type="match status" value="5"/>
</dbReference>
<dbReference type="InterPro" id="IPR001119">
    <property type="entry name" value="SLH_dom"/>
</dbReference>
<dbReference type="EMBL" id="WJXB01000002">
    <property type="protein sequence ID" value="MRN53031.1"/>
    <property type="molecule type" value="Genomic_DNA"/>
</dbReference>
<dbReference type="Proteomes" id="UP000463051">
    <property type="component" value="Unassembled WGS sequence"/>
</dbReference>
<gene>
    <name evidence="3" type="ORF">GJB61_08470</name>
</gene>
<sequence length="1061" mass="110530">MYRVYKKGMSIFLVLLMVLSGILGVVGPGEMTASAAASDFAGGTGTASDPHQIATADQLDEVRNHLEAGLYFELTADIDLSSYASGEGWTPIGDMSNSFKGNMEGNGFKITNLKMDRQGQTFIGLFVVNGGIMTNLILENIEVKGYGNVGGLAGRNHGTIRNSYAAGSVSGGRYVGGLVGVNFNGTIANSNATGSVSGDEYVGGLVGSNTFGSISNSYATGNVSGSLEVGGLVGENYSNGTIRNSYATGSVSGYRYVGGLVGENSYGTISNSYATGSVSGNSPVGGLVGEDFPATGSTHSFYDSNTTGQLDTGKGTGKTTGEMKDPTTFSDWSFSEDWYMLSGQYPQLWAFIALTPGTNVGTTKLNNIPNGMEYSIDSTNYTAITGSSVDNITVDSGDEILVRVVSPNSIAKIFTVDKTNIKPAAAPQTAVLTVGTTIPGTTKLNDVTSDMEYRINTGSYTTIVGASVDNIAVEVGDRIYVRVKETITQPASNEQLLTVDAGDIRKLIATAAIDGVTAPVAGATPVNVVTYSAEYTAVVSWSPATTLFVGETAYTATIIITPTAGYTLTGVPANFFSVAGATTTNAADSGVVTALFPATAAIPVTEVPVTTVPIATAGIAGVTAPVTGSTPVTTVTYSVEYTATVSWSPTTTLFAQGTVYTATITISPKAGFTLTGVPANFFSVAGATTTNVADSGVVTAVFLATAPVSTDTDTGTYTGTGSTFTLPTNSIVTSTNGNLTLPVNQSGEVSFEDAVKISIPVGAINKELILSIHKVLDTQILFANKEILLSPVYEITKNFAEDFSKPITMNFTFDSTLVRSNQKAAVFYYDEVKKAWVEVAGGKIEGNHIIVEVNHFGKYAVLSVNEVTGLPVSEPVTDTTTVMNFSDVTGHWAEVSIQQALSMGMVKGYTDGTFQPNHTVTRAEFAVMLMNVLKPQGAGADLTFTDTATIGAWAQTAVAQAVQTGMITGYEDGGFRPNTEITRAEMAVILAKALGESTEVKLTTSFADDKEIPVWAKAGVDFVKQAGIVQGKGDNEFAPQDSATRAEAVTVLLKLLAQRSN</sequence>
<feature type="region of interest" description="Disordered" evidence="1">
    <location>
        <begin position="299"/>
        <end position="324"/>
    </location>
</feature>
<feature type="domain" description="SLH" evidence="2">
    <location>
        <begin position="1006"/>
        <end position="1061"/>
    </location>
</feature>
<evidence type="ECO:0000313" key="4">
    <source>
        <dbReference type="Proteomes" id="UP000463051"/>
    </source>
</evidence>
<evidence type="ECO:0000256" key="1">
    <source>
        <dbReference type="SAM" id="MobiDB-lite"/>
    </source>
</evidence>
<feature type="compositionally biased region" description="Low complexity" evidence="1">
    <location>
        <begin position="306"/>
        <end position="320"/>
    </location>
</feature>
<dbReference type="Gene3D" id="2.60.220.30">
    <property type="match status" value="1"/>
</dbReference>
<name>A0A7X2L265_9BACL</name>
<dbReference type="PANTHER" id="PTHR43308:SF5">
    <property type="entry name" value="S-LAYER PROTEIN _ PEPTIDOGLYCAN ENDO-BETA-N-ACETYLGLUCOSAMINIDASE"/>
    <property type="match status" value="1"/>
</dbReference>
<protein>
    <recommendedName>
        <fullName evidence="2">SLH domain-containing protein</fullName>
    </recommendedName>
</protein>
<dbReference type="PROSITE" id="PS51272">
    <property type="entry name" value="SLH"/>
    <property type="match status" value="3"/>
</dbReference>
<proteinExistence type="predicted"/>
<dbReference type="PANTHER" id="PTHR43308">
    <property type="entry name" value="OUTER MEMBRANE PROTEIN ALPHA-RELATED"/>
    <property type="match status" value="1"/>
</dbReference>
<feature type="domain" description="SLH" evidence="2">
    <location>
        <begin position="880"/>
        <end position="940"/>
    </location>
</feature>
<keyword evidence="4" id="KW-1185">Reference proteome</keyword>
<accession>A0A7X2L265</accession>
<reference evidence="3 4" key="1">
    <citation type="submission" date="2019-11" db="EMBL/GenBank/DDBJ databases">
        <title>Paenibacillus monticola sp. nov., a novel PGPR strain isolated from mountain sample in China.</title>
        <authorList>
            <person name="Zhao Q."/>
            <person name="Li H.-P."/>
            <person name="Zhang J.-L."/>
        </authorList>
    </citation>
    <scope>NUCLEOTIDE SEQUENCE [LARGE SCALE GENOMIC DNA]</scope>
    <source>
        <strain evidence="3 4">LC-T2</strain>
    </source>
</reference>
<feature type="domain" description="SLH" evidence="2">
    <location>
        <begin position="941"/>
        <end position="1004"/>
    </location>
</feature>
<dbReference type="AlphaFoldDB" id="A0A7X2L265"/>
<dbReference type="Pfam" id="PF00395">
    <property type="entry name" value="SLH"/>
    <property type="match status" value="3"/>
</dbReference>
<comment type="caution">
    <text evidence="3">The sequence shown here is derived from an EMBL/GenBank/DDBJ whole genome shotgun (WGS) entry which is preliminary data.</text>
</comment>
<evidence type="ECO:0000259" key="2">
    <source>
        <dbReference type="PROSITE" id="PS51272"/>
    </source>
</evidence>